<dbReference type="InterPro" id="IPR029024">
    <property type="entry name" value="TerB-like"/>
</dbReference>
<accession>A0ABV2CPV2</accession>
<organism evidence="1 2">
    <name type="scientific">Uliginosibacterium paludis</name>
    <dbReference type="NCBI Taxonomy" id="1615952"/>
    <lineage>
        <taxon>Bacteria</taxon>
        <taxon>Pseudomonadati</taxon>
        <taxon>Pseudomonadota</taxon>
        <taxon>Betaproteobacteria</taxon>
        <taxon>Rhodocyclales</taxon>
        <taxon>Zoogloeaceae</taxon>
        <taxon>Uliginosibacterium</taxon>
    </lineage>
</organism>
<dbReference type="EMBL" id="JBEWLZ010000004">
    <property type="protein sequence ID" value="MET1489922.1"/>
    <property type="molecule type" value="Genomic_DNA"/>
</dbReference>
<dbReference type="Proteomes" id="UP001548590">
    <property type="component" value="Unassembled WGS sequence"/>
</dbReference>
<protein>
    <recommendedName>
        <fullName evidence="3">TerB family tellurite resistance protein</fullName>
    </recommendedName>
</protein>
<dbReference type="Gene3D" id="1.10.3680.10">
    <property type="entry name" value="TerB-like"/>
    <property type="match status" value="1"/>
</dbReference>
<dbReference type="SUPFAM" id="SSF158682">
    <property type="entry name" value="TerB-like"/>
    <property type="match status" value="1"/>
</dbReference>
<evidence type="ECO:0008006" key="3">
    <source>
        <dbReference type="Google" id="ProtNLM"/>
    </source>
</evidence>
<keyword evidence="2" id="KW-1185">Reference proteome</keyword>
<gene>
    <name evidence="1" type="ORF">ABVT11_08790</name>
</gene>
<proteinExistence type="predicted"/>
<reference evidence="1 2" key="1">
    <citation type="submission" date="2024-07" db="EMBL/GenBank/DDBJ databases">
        <title>Uliginosibacterium paludis KCTC:42655.</title>
        <authorList>
            <person name="Kim M.K."/>
        </authorList>
    </citation>
    <scope>NUCLEOTIDE SEQUENCE [LARGE SCALE GENOMIC DNA]</scope>
    <source>
        <strain evidence="1 2">KCTC 42655</strain>
    </source>
</reference>
<name>A0ABV2CPV2_9RHOO</name>
<sequence>MMTRYETDSPEAVARLLALAVTVDGVPAESELSMLERRGVFARLGLDRDGFNAVIEQLCADLRELGTVADAGDFSVLRPSQLEMMLDEVQSLALQRDLIALFIEIFSADNRYEPAESIFLRSVLRCWGADQSLPAMDMPAMA</sequence>
<evidence type="ECO:0000313" key="2">
    <source>
        <dbReference type="Proteomes" id="UP001548590"/>
    </source>
</evidence>
<evidence type="ECO:0000313" key="1">
    <source>
        <dbReference type="EMBL" id="MET1489922.1"/>
    </source>
</evidence>
<comment type="caution">
    <text evidence="1">The sequence shown here is derived from an EMBL/GenBank/DDBJ whole genome shotgun (WGS) entry which is preliminary data.</text>
</comment>
<dbReference type="RefSeq" id="WP_345923248.1">
    <property type="nucleotide sequence ID" value="NZ_JBDIVF010000001.1"/>
</dbReference>